<dbReference type="PROSITE" id="PS51257">
    <property type="entry name" value="PROKAR_LIPOPROTEIN"/>
    <property type="match status" value="1"/>
</dbReference>
<dbReference type="PIRSF" id="PIRSF002741">
    <property type="entry name" value="MppA"/>
    <property type="match status" value="1"/>
</dbReference>
<evidence type="ECO:0000313" key="5">
    <source>
        <dbReference type="EMBL" id="TQF69203.1"/>
    </source>
</evidence>
<dbReference type="OrthoDB" id="4499015at2"/>
<organism evidence="5 6">
    <name type="scientific">Rhodococcus spelaei</name>
    <dbReference type="NCBI Taxonomy" id="2546320"/>
    <lineage>
        <taxon>Bacteria</taxon>
        <taxon>Bacillati</taxon>
        <taxon>Actinomycetota</taxon>
        <taxon>Actinomycetes</taxon>
        <taxon>Mycobacteriales</taxon>
        <taxon>Nocardiaceae</taxon>
        <taxon>Rhodococcus</taxon>
    </lineage>
</organism>
<dbReference type="Pfam" id="PF00496">
    <property type="entry name" value="SBP_bac_5"/>
    <property type="match status" value="1"/>
</dbReference>
<gene>
    <name evidence="5" type="ORF">FK531_10630</name>
</gene>
<dbReference type="InterPro" id="IPR000914">
    <property type="entry name" value="SBP_5_dom"/>
</dbReference>
<reference evidence="5 6" key="1">
    <citation type="submission" date="2019-06" db="EMBL/GenBank/DDBJ databases">
        <title>Rhodococcus spaelei sp. nov., isolated from a cave.</title>
        <authorList>
            <person name="Lee S.D."/>
        </authorList>
    </citation>
    <scope>NUCLEOTIDE SEQUENCE [LARGE SCALE GENOMIC DNA]</scope>
    <source>
        <strain evidence="5 6">C9-5</strain>
    </source>
</reference>
<dbReference type="GO" id="GO:0043190">
    <property type="term" value="C:ATP-binding cassette (ABC) transporter complex"/>
    <property type="evidence" value="ECO:0007669"/>
    <property type="project" value="InterPro"/>
</dbReference>
<dbReference type="PANTHER" id="PTHR30290">
    <property type="entry name" value="PERIPLASMIC BINDING COMPONENT OF ABC TRANSPORTER"/>
    <property type="match status" value="1"/>
</dbReference>
<sequence length="536" mass="56812">MGRSVLGRCVRLTAAAVAGTVLLVSCANSGGTTDAANGGGSAQSGLVGNQDAGDPVRGGTLTFGTHSEAVTLDPAKTAARGGSGGAEMAAVYDVLMRYDTGTKTYAPQLAKSLQASDDQLLWTLKLREGVTFSDGTPLDAEAVRWSIDRYTQNRGNGSEVWQLNVAAVDTPDPSTVTFKLTRPWPEFEAMLALGQGMIVAKSSVQGDAFTPVGAGAFVQERYAPHEELVLKARPDYWNGAPYLDRLRVVALNGPQATWDALASGGVQAAFLRGDSGVIEKARAADYPGYVSFLNAGSAEIINNRAGRPGADVRVRQAIAYAANPKIVDERVDSGKGLPGAELFNDASDWHTDVQALGYDPAKAKQLLEEAKKDGYDGKLKYVVLQEPRDRAIGLAVQSLLQAVGFTVDIVYANSASDVVNQVYVKHDFDLAHAGIGLYESIPFLGLYTTMQSQSKSNTAGYADPVMDSLLGELQAAGTTDAKRAVIAKIQQQANETVPSVVTSAIPTFVAWQPKVHGIVPDATQITLFDKAWMQQP</sequence>
<dbReference type="GO" id="GO:0015833">
    <property type="term" value="P:peptide transport"/>
    <property type="evidence" value="ECO:0007669"/>
    <property type="project" value="TreeGrafter"/>
</dbReference>
<dbReference type="InterPro" id="IPR039424">
    <property type="entry name" value="SBP_5"/>
</dbReference>
<dbReference type="InterPro" id="IPR030678">
    <property type="entry name" value="Peptide/Ni-bd"/>
</dbReference>
<evidence type="ECO:0000256" key="1">
    <source>
        <dbReference type="ARBA" id="ARBA00022729"/>
    </source>
</evidence>
<comment type="caution">
    <text evidence="5">The sequence shown here is derived from an EMBL/GenBank/DDBJ whole genome shotgun (WGS) entry which is preliminary data.</text>
</comment>
<dbReference type="GO" id="GO:0042597">
    <property type="term" value="C:periplasmic space"/>
    <property type="evidence" value="ECO:0007669"/>
    <property type="project" value="UniProtKB-ARBA"/>
</dbReference>
<dbReference type="Gene3D" id="3.10.105.10">
    <property type="entry name" value="Dipeptide-binding Protein, Domain 3"/>
    <property type="match status" value="1"/>
</dbReference>
<feature type="domain" description="Solute-binding protein family 5" evidence="4">
    <location>
        <begin position="105"/>
        <end position="448"/>
    </location>
</feature>
<evidence type="ECO:0000313" key="6">
    <source>
        <dbReference type="Proteomes" id="UP000316256"/>
    </source>
</evidence>
<dbReference type="CDD" id="cd00995">
    <property type="entry name" value="PBP2_NikA_DppA_OppA_like"/>
    <property type="match status" value="1"/>
</dbReference>
<feature type="region of interest" description="Disordered" evidence="2">
    <location>
        <begin position="37"/>
        <end position="60"/>
    </location>
</feature>
<proteinExistence type="predicted"/>
<accession>A0A541BA96</accession>
<dbReference type="PANTHER" id="PTHR30290:SF38">
    <property type="entry name" value="D,D-DIPEPTIDE-BINDING PERIPLASMIC PROTEIN DDPA-RELATED"/>
    <property type="match status" value="1"/>
</dbReference>
<feature type="chain" id="PRO_5038511281" evidence="3">
    <location>
        <begin position="30"/>
        <end position="536"/>
    </location>
</feature>
<feature type="signal peptide" evidence="3">
    <location>
        <begin position="1"/>
        <end position="29"/>
    </location>
</feature>
<dbReference type="AlphaFoldDB" id="A0A541BA96"/>
<protein>
    <submittedName>
        <fullName evidence="5">ABC transporter substrate-binding protein</fullName>
    </submittedName>
</protein>
<evidence type="ECO:0000259" key="4">
    <source>
        <dbReference type="Pfam" id="PF00496"/>
    </source>
</evidence>
<dbReference type="Gene3D" id="3.40.190.10">
    <property type="entry name" value="Periplasmic binding protein-like II"/>
    <property type="match status" value="1"/>
</dbReference>
<keyword evidence="6" id="KW-1185">Reference proteome</keyword>
<dbReference type="GO" id="GO:1904680">
    <property type="term" value="F:peptide transmembrane transporter activity"/>
    <property type="evidence" value="ECO:0007669"/>
    <property type="project" value="TreeGrafter"/>
</dbReference>
<dbReference type="SUPFAM" id="SSF53850">
    <property type="entry name" value="Periplasmic binding protein-like II"/>
    <property type="match status" value="1"/>
</dbReference>
<evidence type="ECO:0000256" key="2">
    <source>
        <dbReference type="SAM" id="MobiDB-lite"/>
    </source>
</evidence>
<evidence type="ECO:0000256" key="3">
    <source>
        <dbReference type="SAM" id="SignalP"/>
    </source>
</evidence>
<keyword evidence="1 3" id="KW-0732">Signal</keyword>
<name>A0A541BA96_9NOCA</name>
<dbReference type="Proteomes" id="UP000316256">
    <property type="component" value="Unassembled WGS sequence"/>
</dbReference>
<dbReference type="RefSeq" id="WP_142098960.1">
    <property type="nucleotide sequence ID" value="NZ_VIGH01000004.1"/>
</dbReference>
<dbReference type="EMBL" id="VIGH01000004">
    <property type="protein sequence ID" value="TQF69203.1"/>
    <property type="molecule type" value="Genomic_DNA"/>
</dbReference>